<evidence type="ECO:0000256" key="6">
    <source>
        <dbReference type="ARBA" id="ARBA00023065"/>
    </source>
</evidence>
<sequence length="533" mass="59806">MDVSAVLRRLAKKRPSYYHLHVLYFVGLSLLGALLLRSFGTRKGSTHNHFSFLDCFYTAVSAMCLSGLSSIQIEDIPASGQVLVMVLMVLGGQVLLSVVPLLVKKHRYCKIARMALRPRVKSNSLFKSLYRTLCLRSNDDLWMESLASRPNLPEPFKVVFLEHQAICHLADIVVWYLLAVHLLGFVVAWISIQCSLNTKSVLESKTINPGFFALFATISAFNNIGFVLTNENLVAFNTNSVLLLDLGLVILLGNTLFPVALRGILWLLYRYTTGTKKEVYTLLLEHPRKYYLHLFPKTATLWLLLAVTGSNALGGLIFCALDWNNEALDGLRPGEKLVNGLFQSFSTRSGGMNSLNLVELSQATLFFYCVMMYIKPYPVSLREEQSREDDTTLLTQSRRNLANDNTFLFLLVIFSSISLNSQMEKDPRNFNLFAILFEVASAYGCVGLTLGYSCNLRLQPGHCKDTTLSFSGTWNAPGKMFIIAVMFIGRHRDLPYHIDSTTDMEKITRLSRRPSFIALTQPPVVVPESTPPV</sequence>
<dbReference type="GO" id="GO:0008324">
    <property type="term" value="F:monoatomic cation transmembrane transporter activity"/>
    <property type="evidence" value="ECO:0000318"/>
    <property type="project" value="GO_Central"/>
</dbReference>
<feature type="transmembrane region" description="Helical" evidence="8">
    <location>
        <begin position="173"/>
        <end position="192"/>
    </location>
</feature>
<dbReference type="Gramene" id="EFJ18587">
    <property type="protein sequence ID" value="EFJ18587"/>
    <property type="gene ID" value="SELMODRAFT_449866"/>
</dbReference>
<feature type="transmembrane region" description="Helical" evidence="8">
    <location>
        <begin position="301"/>
        <end position="323"/>
    </location>
</feature>
<dbReference type="GO" id="GO:0030001">
    <property type="term" value="P:metal ion transport"/>
    <property type="evidence" value="ECO:0007669"/>
    <property type="project" value="UniProtKB-ARBA"/>
</dbReference>
<organism evidence="10">
    <name type="scientific">Selaginella moellendorffii</name>
    <name type="common">Spikemoss</name>
    <dbReference type="NCBI Taxonomy" id="88036"/>
    <lineage>
        <taxon>Eukaryota</taxon>
        <taxon>Viridiplantae</taxon>
        <taxon>Streptophyta</taxon>
        <taxon>Embryophyta</taxon>
        <taxon>Tracheophyta</taxon>
        <taxon>Lycopodiopsida</taxon>
        <taxon>Selaginellales</taxon>
        <taxon>Selaginellaceae</taxon>
        <taxon>Selaginella</taxon>
    </lineage>
</organism>
<evidence type="ECO:0000313" key="10">
    <source>
        <dbReference type="Proteomes" id="UP000001514"/>
    </source>
</evidence>
<feature type="transmembrane region" description="Helical" evidence="8">
    <location>
        <begin position="20"/>
        <end position="39"/>
    </location>
</feature>
<evidence type="ECO:0000256" key="2">
    <source>
        <dbReference type="ARBA" id="ARBA00010864"/>
    </source>
</evidence>
<dbReference type="GeneID" id="9647743"/>
<dbReference type="eggNOG" id="KOG1341">
    <property type="taxonomic scope" value="Eukaryota"/>
</dbReference>
<dbReference type="OMA" id="WCAITIV"/>
<proteinExistence type="inferred from homology"/>
<dbReference type="InterPro" id="IPR051143">
    <property type="entry name" value="TrkH_K-transport"/>
</dbReference>
<comment type="subcellular location">
    <subcellularLocation>
        <location evidence="1">Membrane</location>
        <topology evidence="1">Multi-pass membrane protein</topology>
    </subcellularLocation>
</comment>
<feature type="transmembrane region" description="Helical" evidence="8">
    <location>
        <begin position="430"/>
        <end position="452"/>
    </location>
</feature>
<evidence type="ECO:0000256" key="4">
    <source>
        <dbReference type="ARBA" id="ARBA00022692"/>
    </source>
</evidence>
<feature type="transmembrane region" description="Helical" evidence="8">
    <location>
        <begin position="241"/>
        <end position="269"/>
    </location>
</feature>
<feature type="transmembrane region" description="Helical" evidence="8">
    <location>
        <begin position="472"/>
        <end position="489"/>
    </location>
</feature>
<dbReference type="KEGG" id="smo:SELMODRAFT_449866"/>
<dbReference type="GO" id="GO:0005886">
    <property type="term" value="C:plasma membrane"/>
    <property type="evidence" value="ECO:0000318"/>
    <property type="project" value="GO_Central"/>
</dbReference>
<keyword evidence="5 8" id="KW-1133">Transmembrane helix</keyword>
<dbReference type="Pfam" id="PF02386">
    <property type="entry name" value="TrkH"/>
    <property type="match status" value="2"/>
</dbReference>
<keyword evidence="3" id="KW-0813">Transport</keyword>
<feature type="transmembrane region" description="Helical" evidence="8">
    <location>
        <begin position="212"/>
        <end position="229"/>
    </location>
</feature>
<dbReference type="AlphaFoldDB" id="D8SAE4"/>
<protein>
    <submittedName>
        <fullName evidence="9">Sodium transporter</fullName>
    </submittedName>
</protein>
<dbReference type="OrthoDB" id="9999863at2759"/>
<keyword evidence="4 8" id="KW-0812">Transmembrane</keyword>
<feature type="transmembrane region" description="Helical" evidence="8">
    <location>
        <begin position="51"/>
        <end position="71"/>
    </location>
</feature>
<evidence type="ECO:0000256" key="3">
    <source>
        <dbReference type="ARBA" id="ARBA00022448"/>
    </source>
</evidence>
<evidence type="ECO:0000256" key="1">
    <source>
        <dbReference type="ARBA" id="ARBA00004141"/>
    </source>
</evidence>
<keyword evidence="10" id="KW-1185">Reference proteome</keyword>
<keyword evidence="7 8" id="KW-0472">Membrane</keyword>
<feature type="transmembrane region" description="Helical" evidence="8">
    <location>
        <begin position="83"/>
        <end position="103"/>
    </location>
</feature>
<dbReference type="PANTHER" id="PTHR31064">
    <property type="entry name" value="POTASSIUM TRANSPORT PROTEIN DDB_G0292412-RELATED"/>
    <property type="match status" value="1"/>
</dbReference>
<dbReference type="PANTHER" id="PTHR31064:SF30">
    <property type="entry name" value="HIGH-AFFINITY POTASSIUM TRANSPORT PROTEIN-RELATED"/>
    <property type="match status" value="1"/>
</dbReference>
<name>D8SAE4_SELML</name>
<dbReference type="InterPro" id="IPR003445">
    <property type="entry name" value="Cat_transpt"/>
</dbReference>
<dbReference type="EMBL" id="GL377609">
    <property type="protein sequence ID" value="EFJ18587.1"/>
    <property type="molecule type" value="Genomic_DNA"/>
</dbReference>
<dbReference type="InParanoid" id="D8SAE4"/>
<dbReference type="HOGENOM" id="CLU_008384_2_0_1"/>
<accession>D8SAE4</accession>
<dbReference type="Proteomes" id="UP000001514">
    <property type="component" value="Unassembled WGS sequence"/>
</dbReference>
<evidence type="ECO:0000256" key="5">
    <source>
        <dbReference type="ARBA" id="ARBA00022989"/>
    </source>
</evidence>
<comment type="similarity">
    <text evidence="2">Belongs to the TrkH potassium transport family. HKT (TC 2.A.38.3) subfamily.</text>
</comment>
<evidence type="ECO:0000256" key="7">
    <source>
        <dbReference type="ARBA" id="ARBA00023136"/>
    </source>
</evidence>
<gene>
    <name evidence="9" type="primary">HKT1</name>
    <name evidence="9" type="ORF">SELMODRAFT_449866</name>
</gene>
<dbReference type="STRING" id="88036.D8SAE4"/>
<keyword evidence="6" id="KW-0406">Ion transport</keyword>
<evidence type="ECO:0000313" key="9">
    <source>
        <dbReference type="EMBL" id="EFJ18587.1"/>
    </source>
</evidence>
<reference evidence="9 10" key="1">
    <citation type="journal article" date="2011" name="Science">
        <title>The Selaginella genome identifies genetic changes associated with the evolution of vascular plants.</title>
        <authorList>
            <person name="Banks J.A."/>
            <person name="Nishiyama T."/>
            <person name="Hasebe M."/>
            <person name="Bowman J.L."/>
            <person name="Gribskov M."/>
            <person name="dePamphilis C."/>
            <person name="Albert V.A."/>
            <person name="Aono N."/>
            <person name="Aoyama T."/>
            <person name="Ambrose B.A."/>
            <person name="Ashton N.W."/>
            <person name="Axtell M.J."/>
            <person name="Barker E."/>
            <person name="Barker M.S."/>
            <person name="Bennetzen J.L."/>
            <person name="Bonawitz N.D."/>
            <person name="Chapple C."/>
            <person name="Cheng C."/>
            <person name="Correa L.G."/>
            <person name="Dacre M."/>
            <person name="DeBarry J."/>
            <person name="Dreyer I."/>
            <person name="Elias M."/>
            <person name="Engstrom E.M."/>
            <person name="Estelle M."/>
            <person name="Feng L."/>
            <person name="Finet C."/>
            <person name="Floyd S.K."/>
            <person name="Frommer W.B."/>
            <person name="Fujita T."/>
            <person name="Gramzow L."/>
            <person name="Gutensohn M."/>
            <person name="Harholt J."/>
            <person name="Hattori M."/>
            <person name="Heyl A."/>
            <person name="Hirai T."/>
            <person name="Hiwatashi Y."/>
            <person name="Ishikawa M."/>
            <person name="Iwata M."/>
            <person name="Karol K.G."/>
            <person name="Koehler B."/>
            <person name="Kolukisaoglu U."/>
            <person name="Kubo M."/>
            <person name="Kurata T."/>
            <person name="Lalonde S."/>
            <person name="Li K."/>
            <person name="Li Y."/>
            <person name="Litt A."/>
            <person name="Lyons E."/>
            <person name="Manning G."/>
            <person name="Maruyama T."/>
            <person name="Michael T.P."/>
            <person name="Mikami K."/>
            <person name="Miyazaki S."/>
            <person name="Morinaga S."/>
            <person name="Murata T."/>
            <person name="Mueller-Roeber B."/>
            <person name="Nelson D.R."/>
            <person name="Obara M."/>
            <person name="Oguri Y."/>
            <person name="Olmstead R.G."/>
            <person name="Onodera N."/>
            <person name="Petersen B.L."/>
            <person name="Pils B."/>
            <person name="Prigge M."/>
            <person name="Rensing S.A."/>
            <person name="Riano-Pachon D.M."/>
            <person name="Roberts A.W."/>
            <person name="Sato Y."/>
            <person name="Scheller H.V."/>
            <person name="Schulz B."/>
            <person name="Schulz C."/>
            <person name="Shakirov E.V."/>
            <person name="Shibagaki N."/>
            <person name="Shinohara N."/>
            <person name="Shippen D.E."/>
            <person name="Soerensen I."/>
            <person name="Sotooka R."/>
            <person name="Sugimoto N."/>
            <person name="Sugita M."/>
            <person name="Sumikawa N."/>
            <person name="Tanurdzic M."/>
            <person name="Theissen G."/>
            <person name="Ulvskov P."/>
            <person name="Wakazuki S."/>
            <person name="Weng J.K."/>
            <person name="Willats W.W."/>
            <person name="Wipf D."/>
            <person name="Wolf P.G."/>
            <person name="Yang L."/>
            <person name="Zimmer A.D."/>
            <person name="Zhu Q."/>
            <person name="Mitros T."/>
            <person name="Hellsten U."/>
            <person name="Loque D."/>
            <person name="Otillar R."/>
            <person name="Salamov A."/>
            <person name="Schmutz J."/>
            <person name="Shapiro H."/>
            <person name="Lindquist E."/>
            <person name="Lucas S."/>
            <person name="Rokhsar D."/>
            <person name="Grigoriev I.V."/>
        </authorList>
    </citation>
    <scope>NUCLEOTIDE SEQUENCE [LARGE SCALE GENOMIC DNA]</scope>
</reference>
<evidence type="ECO:0000256" key="8">
    <source>
        <dbReference type="SAM" id="Phobius"/>
    </source>
</evidence>